<name>A0A7S0KJH6_9CHLO</name>
<evidence type="ECO:0000259" key="1">
    <source>
        <dbReference type="Pfam" id="PF00085"/>
    </source>
</evidence>
<dbReference type="InterPro" id="IPR013766">
    <property type="entry name" value="Thioredoxin_domain"/>
</dbReference>
<dbReference type="AlphaFoldDB" id="A0A7S0KJH6"/>
<dbReference type="SUPFAM" id="SSF52833">
    <property type="entry name" value="Thioredoxin-like"/>
    <property type="match status" value="1"/>
</dbReference>
<dbReference type="InterPro" id="IPR036249">
    <property type="entry name" value="Thioredoxin-like_sf"/>
</dbReference>
<dbReference type="Gene3D" id="3.40.30.10">
    <property type="entry name" value="Glutaredoxin"/>
    <property type="match status" value="1"/>
</dbReference>
<dbReference type="CDD" id="cd02989">
    <property type="entry name" value="Phd_like_TxnDC9"/>
    <property type="match status" value="1"/>
</dbReference>
<feature type="domain" description="Thioredoxin" evidence="1">
    <location>
        <begin position="88"/>
        <end position="172"/>
    </location>
</feature>
<organism evidence="2">
    <name type="scientific">Ostreococcus mediterraneus</name>
    <dbReference type="NCBI Taxonomy" id="1486918"/>
    <lineage>
        <taxon>Eukaryota</taxon>
        <taxon>Viridiplantae</taxon>
        <taxon>Chlorophyta</taxon>
        <taxon>Mamiellophyceae</taxon>
        <taxon>Mamiellales</taxon>
        <taxon>Bathycoccaceae</taxon>
        <taxon>Ostreococcus</taxon>
    </lineage>
</organism>
<sequence>MDDGKFQSTMNSLNYGTVMEAAAKNYMKEKLEEEANARARPRGCVLDARDLAEDPDLEAIHAERMQSLKDAAEKRMTMERTGHGSLNEVEEKEFLPEVTTTAYVVAHFYHHEFERCRIMDKHLALLAKKYFDTKFIKVSAPDAPFFVTKLQIQVLPCVLFFRDGVCFDRLVGFEDVGGKDDYRTEKLENILLKAGVIALPEKHESDSEDEEEEFRREAMSRVIRGGVAYGSDDESSDFE</sequence>
<dbReference type="EMBL" id="HBEW01005402">
    <property type="protein sequence ID" value="CAD8583704.1"/>
    <property type="molecule type" value="Transcribed_RNA"/>
</dbReference>
<accession>A0A7S0KJH6</accession>
<dbReference type="PANTHER" id="PTHR21148">
    <property type="entry name" value="THIOREDOXIN DOMAIN-CONTAINING PROTEIN 9"/>
    <property type="match status" value="1"/>
</dbReference>
<evidence type="ECO:0000313" key="2">
    <source>
        <dbReference type="EMBL" id="CAD8583704.1"/>
    </source>
</evidence>
<gene>
    <name evidence="2" type="ORF">OMED0929_LOCUS4526</name>
</gene>
<dbReference type="Pfam" id="PF00085">
    <property type="entry name" value="Thioredoxin"/>
    <property type="match status" value="1"/>
</dbReference>
<proteinExistence type="predicted"/>
<protein>
    <recommendedName>
        <fullName evidence="1">Thioredoxin domain-containing protein</fullName>
    </recommendedName>
</protein>
<reference evidence="2" key="1">
    <citation type="submission" date="2021-01" db="EMBL/GenBank/DDBJ databases">
        <authorList>
            <person name="Corre E."/>
            <person name="Pelletier E."/>
            <person name="Niang G."/>
            <person name="Scheremetjew M."/>
            <person name="Finn R."/>
            <person name="Kale V."/>
            <person name="Holt S."/>
            <person name="Cochrane G."/>
            <person name="Meng A."/>
            <person name="Brown T."/>
            <person name="Cohen L."/>
        </authorList>
    </citation>
    <scope>NUCLEOTIDE SEQUENCE</scope>
    <source>
        <strain evidence="2">Clade-D-RCC2572</strain>
    </source>
</reference>